<evidence type="ECO:0000313" key="1">
    <source>
        <dbReference type="EMBL" id="PST36839.1"/>
    </source>
</evidence>
<organism evidence="1 2">
    <name type="scientific">Clostridium fessum</name>
    <dbReference type="NCBI Taxonomy" id="2126740"/>
    <lineage>
        <taxon>Bacteria</taxon>
        <taxon>Bacillati</taxon>
        <taxon>Bacillota</taxon>
        <taxon>Clostridia</taxon>
        <taxon>Eubacteriales</taxon>
        <taxon>Clostridiaceae</taxon>
        <taxon>Clostridium</taxon>
    </lineage>
</organism>
<dbReference type="Proteomes" id="UP000241048">
    <property type="component" value="Unassembled WGS sequence"/>
</dbReference>
<gene>
    <name evidence="1" type="ORF">C7U56_09755</name>
</gene>
<protein>
    <submittedName>
        <fullName evidence="1">Uncharacterized protein</fullName>
    </submittedName>
</protein>
<keyword evidence="2" id="KW-1185">Reference proteome</keyword>
<name>A0A2T3FNK2_9CLOT</name>
<reference evidence="1 2" key="1">
    <citation type="submission" date="2018-03" db="EMBL/GenBank/DDBJ databases">
        <title>Lachnoclostridium SNUG30386 gen.nov., sp.nov., isolated from human faeces.</title>
        <authorList>
            <person name="Seo B."/>
            <person name="Jeon K."/>
            <person name="Ko G."/>
        </authorList>
    </citation>
    <scope>NUCLEOTIDE SEQUENCE [LARGE SCALE GENOMIC DNA]</scope>
    <source>
        <strain evidence="1 2">SNUG30386</strain>
    </source>
</reference>
<comment type="caution">
    <text evidence="1">The sequence shown here is derived from an EMBL/GenBank/DDBJ whole genome shotgun (WGS) entry which is preliminary data.</text>
</comment>
<proteinExistence type="predicted"/>
<dbReference type="EMBL" id="PYLO01000003">
    <property type="protein sequence ID" value="PST36839.1"/>
    <property type="molecule type" value="Genomic_DNA"/>
</dbReference>
<dbReference type="AlphaFoldDB" id="A0A2T3FNK2"/>
<sequence length="110" mass="12353">MKKLPAYKEAGAKCTDIMIILENGKIGKKNNREKSEVLVADCYCTRVGTFGTESAVRKRGGSRNLPYLNAKPRQISLLDTYACTVTADLLLFTHTFPVTVCMMLIMCERW</sequence>
<evidence type="ECO:0000313" key="2">
    <source>
        <dbReference type="Proteomes" id="UP000241048"/>
    </source>
</evidence>
<accession>A0A2T3FNK2</accession>